<dbReference type="FunFam" id="3.40.50.10490:FF:000001">
    <property type="entry name" value="Glutamine--fructose-6-phosphate aminotransferase [isomerizing]"/>
    <property type="match status" value="1"/>
</dbReference>
<feature type="domain" description="SIS" evidence="8">
    <location>
        <begin position="220"/>
        <end position="372"/>
    </location>
</feature>
<dbReference type="CDD" id="cd05008">
    <property type="entry name" value="SIS_GlmS_GlmD_1"/>
    <property type="match status" value="1"/>
</dbReference>
<reference evidence="9" key="1">
    <citation type="submission" date="2018-05" db="EMBL/GenBank/DDBJ databases">
        <authorList>
            <person name="Lanie J.A."/>
            <person name="Ng W.-L."/>
            <person name="Kazmierczak K.M."/>
            <person name="Andrzejewski T.M."/>
            <person name="Davidsen T.M."/>
            <person name="Wayne K.J."/>
            <person name="Tettelin H."/>
            <person name="Glass J.I."/>
            <person name="Rusch D."/>
            <person name="Podicherti R."/>
            <person name="Tsui H.-C.T."/>
            <person name="Winkler M.E."/>
        </authorList>
    </citation>
    <scope>NUCLEOTIDE SEQUENCE</scope>
</reference>
<feature type="domain" description="SIS" evidence="8">
    <location>
        <begin position="405"/>
        <end position="546"/>
    </location>
</feature>
<dbReference type="InterPro" id="IPR005855">
    <property type="entry name" value="GFAT"/>
</dbReference>
<evidence type="ECO:0000259" key="8">
    <source>
        <dbReference type="PROSITE" id="PS51464"/>
    </source>
</evidence>
<dbReference type="Pfam" id="PF13522">
    <property type="entry name" value="GATase_6"/>
    <property type="match status" value="1"/>
</dbReference>
<dbReference type="InterPro" id="IPR017932">
    <property type="entry name" value="GATase_2_dom"/>
</dbReference>
<dbReference type="SUPFAM" id="SSF53697">
    <property type="entry name" value="SIS domain"/>
    <property type="match status" value="1"/>
</dbReference>
<accession>A0A382A1J8</accession>
<dbReference type="GO" id="GO:0005829">
    <property type="term" value="C:cytosol"/>
    <property type="evidence" value="ECO:0007669"/>
    <property type="project" value="TreeGrafter"/>
</dbReference>
<evidence type="ECO:0000259" key="7">
    <source>
        <dbReference type="PROSITE" id="PS51278"/>
    </source>
</evidence>
<dbReference type="GO" id="GO:0006047">
    <property type="term" value="P:UDP-N-acetylglucosamine metabolic process"/>
    <property type="evidence" value="ECO:0007669"/>
    <property type="project" value="TreeGrafter"/>
</dbReference>
<evidence type="ECO:0000256" key="5">
    <source>
        <dbReference type="ARBA" id="ARBA00022737"/>
    </source>
</evidence>
<dbReference type="InterPro" id="IPR035466">
    <property type="entry name" value="GlmS/AgaS_SIS"/>
</dbReference>
<gene>
    <name evidence="9" type="ORF">METZ01_LOCUS148234</name>
</gene>
<organism evidence="9">
    <name type="scientific">marine metagenome</name>
    <dbReference type="NCBI Taxonomy" id="408172"/>
    <lineage>
        <taxon>unclassified sequences</taxon>
        <taxon>metagenomes</taxon>
        <taxon>ecological metagenomes</taxon>
    </lineage>
</organism>
<dbReference type="EMBL" id="UINC01023533">
    <property type="protein sequence ID" value="SVA95380.1"/>
    <property type="molecule type" value="Genomic_DNA"/>
</dbReference>
<dbReference type="NCBIfam" id="NF001484">
    <property type="entry name" value="PRK00331.1"/>
    <property type="match status" value="1"/>
</dbReference>
<dbReference type="GO" id="GO:0006487">
    <property type="term" value="P:protein N-linked glycosylation"/>
    <property type="evidence" value="ECO:0007669"/>
    <property type="project" value="TreeGrafter"/>
</dbReference>
<dbReference type="InterPro" id="IPR029055">
    <property type="entry name" value="Ntn_hydrolases_N"/>
</dbReference>
<dbReference type="PANTHER" id="PTHR10937">
    <property type="entry name" value="GLUCOSAMINE--FRUCTOSE-6-PHOSPHATE AMINOTRANSFERASE, ISOMERIZING"/>
    <property type="match status" value="1"/>
</dbReference>
<keyword evidence="5" id="KW-0677">Repeat</keyword>
<comment type="catalytic activity">
    <reaction evidence="1">
        <text>D-fructose 6-phosphate + L-glutamine = D-glucosamine 6-phosphate + L-glutamate</text>
        <dbReference type="Rhea" id="RHEA:13237"/>
        <dbReference type="ChEBI" id="CHEBI:29985"/>
        <dbReference type="ChEBI" id="CHEBI:58359"/>
        <dbReference type="ChEBI" id="CHEBI:58725"/>
        <dbReference type="ChEBI" id="CHEBI:61527"/>
        <dbReference type="EC" id="2.6.1.16"/>
    </reaction>
</comment>
<evidence type="ECO:0000256" key="6">
    <source>
        <dbReference type="ARBA" id="ARBA00022962"/>
    </source>
</evidence>
<keyword evidence="4" id="KW-0808">Transferase</keyword>
<feature type="non-terminal residue" evidence="9">
    <location>
        <position position="1"/>
    </location>
</feature>
<dbReference type="Pfam" id="PF01380">
    <property type="entry name" value="SIS"/>
    <property type="match status" value="2"/>
</dbReference>
<dbReference type="CDD" id="cd05009">
    <property type="entry name" value="SIS_GlmS_GlmD_2"/>
    <property type="match status" value="1"/>
</dbReference>
<dbReference type="AlphaFoldDB" id="A0A382A1J8"/>
<evidence type="ECO:0000313" key="9">
    <source>
        <dbReference type="EMBL" id="SVA95380.1"/>
    </source>
</evidence>
<dbReference type="PANTHER" id="PTHR10937:SF0">
    <property type="entry name" value="GLUTAMINE--FRUCTOSE-6-PHOSPHATE TRANSAMINASE (ISOMERIZING)"/>
    <property type="match status" value="1"/>
</dbReference>
<dbReference type="PROSITE" id="PS51464">
    <property type="entry name" value="SIS"/>
    <property type="match status" value="2"/>
</dbReference>
<dbReference type="Gene3D" id="3.60.20.10">
    <property type="entry name" value="Glutamine Phosphoribosylpyrophosphate, subunit 1, domain 1"/>
    <property type="match status" value="1"/>
</dbReference>
<dbReference type="EC" id="2.6.1.16" evidence="2"/>
<dbReference type="GO" id="GO:0097367">
    <property type="term" value="F:carbohydrate derivative binding"/>
    <property type="evidence" value="ECO:0007669"/>
    <property type="project" value="InterPro"/>
</dbReference>
<protein>
    <recommendedName>
        <fullName evidence="2">glutamine--fructose-6-phosphate transaminase (isomerizing)</fullName>
        <ecNumber evidence="2">2.6.1.16</ecNumber>
    </recommendedName>
</protein>
<evidence type="ECO:0000256" key="1">
    <source>
        <dbReference type="ARBA" id="ARBA00001031"/>
    </source>
</evidence>
<dbReference type="Gene3D" id="3.40.50.10490">
    <property type="entry name" value="Glucose-6-phosphate isomerase like protein, domain 1"/>
    <property type="match status" value="2"/>
</dbReference>
<dbReference type="InterPro" id="IPR047084">
    <property type="entry name" value="GFAT_N"/>
</dbReference>
<keyword evidence="3" id="KW-0032">Aminotransferase</keyword>
<dbReference type="NCBIfam" id="TIGR01135">
    <property type="entry name" value="glmS"/>
    <property type="match status" value="1"/>
</dbReference>
<sequence>RITVMEEALPKLAATVGIGHTRWATHGEPSDANAHPQVDSSGDIAVIHNGTLENYADLRSGMEAAGIKFNSGTDTEVLPHLIGRHYDGDLLTAVRTALGDVTGAYAIAVLHAAHPGEIVAARNESPLVIGFGEGGNFLASDAPAIVKYTQRVAYVRNGELVCLTADSVEISDMAGNIREPEIEELDWSFEDSERGGYAHYMLKEIFEQPRALQESLLPTLAEAIIDGLDLNWRIGSISIVACGTSLHAGMVGKYVIEQLTAIPVNVCHASEFRYSPPVQNVGGMLSARPLVVLISQSGETADTLAAARVARQQGSHTVAICNVGGSSLARNVDGILLTHAGPEIGVAATKTFLVQMQALYMLAVHLAYSRKSMDLPQLRRWEQELRKLPHYVGQVLERRSAITKLANSLTQASSLFFIGRNLGYPIALEGALKLKEISYLHAEGYPAGELKHGPLALLSPQTPVIAIASQDHTHAKLVSNMEEVAARKAPLLVVAQEGDADALRLSEQVITLPASDSVLMPFTAGVALQLLAYHVADELGCDIDKPRNLAKSVTVE</sequence>
<dbReference type="GO" id="GO:0006002">
    <property type="term" value="P:fructose 6-phosphate metabolic process"/>
    <property type="evidence" value="ECO:0007669"/>
    <property type="project" value="TreeGrafter"/>
</dbReference>
<evidence type="ECO:0000256" key="2">
    <source>
        <dbReference type="ARBA" id="ARBA00012916"/>
    </source>
</evidence>
<dbReference type="InterPro" id="IPR035490">
    <property type="entry name" value="GlmS/FrlB_SIS"/>
</dbReference>
<dbReference type="GO" id="GO:0004360">
    <property type="term" value="F:glutamine-fructose-6-phosphate transaminase (isomerizing) activity"/>
    <property type="evidence" value="ECO:0007669"/>
    <property type="project" value="UniProtKB-EC"/>
</dbReference>
<dbReference type="PROSITE" id="PS51278">
    <property type="entry name" value="GATASE_TYPE_2"/>
    <property type="match status" value="1"/>
</dbReference>
<feature type="domain" description="Glutamine amidotransferase type-2" evidence="7">
    <location>
        <begin position="1"/>
        <end position="166"/>
    </location>
</feature>
<evidence type="ECO:0000256" key="4">
    <source>
        <dbReference type="ARBA" id="ARBA00022679"/>
    </source>
</evidence>
<evidence type="ECO:0000256" key="3">
    <source>
        <dbReference type="ARBA" id="ARBA00022576"/>
    </source>
</evidence>
<dbReference type="SUPFAM" id="SSF56235">
    <property type="entry name" value="N-terminal nucleophile aminohydrolases (Ntn hydrolases)"/>
    <property type="match status" value="1"/>
</dbReference>
<dbReference type="InterPro" id="IPR001347">
    <property type="entry name" value="SIS_dom"/>
</dbReference>
<keyword evidence="6" id="KW-0315">Glutamine amidotransferase</keyword>
<proteinExistence type="predicted"/>
<dbReference type="CDD" id="cd00714">
    <property type="entry name" value="GFAT"/>
    <property type="match status" value="1"/>
</dbReference>
<name>A0A382A1J8_9ZZZZ</name>
<dbReference type="InterPro" id="IPR046348">
    <property type="entry name" value="SIS_dom_sf"/>
</dbReference>